<proteinExistence type="predicted"/>
<comment type="caution">
    <text evidence="2">The sequence shown here is derived from an EMBL/GenBank/DDBJ whole genome shotgun (WGS) entry which is preliminary data.</text>
</comment>
<comment type="caution">
    <text evidence="1">Lacks conserved residue(s) required for the propagation of feature annotation.</text>
</comment>
<sequence length="90" mass="9712">MDAATARMRLESMLAELDRSIGVLRGDPLTRWERSLADAGSVLTDADRTLAMLEAAAEQQQTVADALTRMDEGVYGRCADCGQAVPEGRL</sequence>
<organism evidence="2 3">
    <name type="scientific">Streptosporangium algeriense</name>
    <dbReference type="NCBI Taxonomy" id="1682748"/>
    <lineage>
        <taxon>Bacteria</taxon>
        <taxon>Bacillati</taxon>
        <taxon>Actinomycetota</taxon>
        <taxon>Actinomycetes</taxon>
        <taxon>Streptosporangiales</taxon>
        <taxon>Streptosporangiaceae</taxon>
        <taxon>Streptosporangium</taxon>
    </lineage>
</organism>
<dbReference type="Gene3D" id="1.20.120.910">
    <property type="entry name" value="DksA, coiled-coil domain"/>
    <property type="match status" value="1"/>
</dbReference>
<evidence type="ECO:0000256" key="1">
    <source>
        <dbReference type="PROSITE-ProRule" id="PRU00510"/>
    </source>
</evidence>
<dbReference type="Proteomes" id="UP001597024">
    <property type="component" value="Unassembled WGS sequence"/>
</dbReference>
<evidence type="ECO:0000313" key="3">
    <source>
        <dbReference type="Proteomes" id="UP001597024"/>
    </source>
</evidence>
<gene>
    <name evidence="2" type="ORF">ACFQ08_31465</name>
</gene>
<evidence type="ECO:0000313" key="2">
    <source>
        <dbReference type="EMBL" id="MFD0889075.1"/>
    </source>
</evidence>
<keyword evidence="3" id="KW-1185">Reference proteome</keyword>
<protein>
    <submittedName>
        <fullName evidence="2">TraR/DksA family transcriptional regulator</fullName>
    </submittedName>
</protein>
<name>A0ABW3DZ18_9ACTN</name>
<dbReference type="EMBL" id="JBHTHX010001642">
    <property type="protein sequence ID" value="MFD0889075.1"/>
    <property type="molecule type" value="Genomic_DNA"/>
</dbReference>
<reference evidence="3" key="1">
    <citation type="journal article" date="2019" name="Int. J. Syst. Evol. Microbiol.">
        <title>The Global Catalogue of Microorganisms (GCM) 10K type strain sequencing project: providing services to taxonomists for standard genome sequencing and annotation.</title>
        <authorList>
            <consortium name="The Broad Institute Genomics Platform"/>
            <consortium name="The Broad Institute Genome Sequencing Center for Infectious Disease"/>
            <person name="Wu L."/>
            <person name="Ma J."/>
        </authorList>
    </citation>
    <scope>NUCLEOTIDE SEQUENCE [LARGE SCALE GENOMIC DNA]</scope>
    <source>
        <strain evidence="3">CCUG 62974</strain>
    </source>
</reference>
<dbReference type="PROSITE" id="PS51128">
    <property type="entry name" value="ZF_DKSA_2"/>
    <property type="match status" value="1"/>
</dbReference>
<feature type="non-terminal residue" evidence="2">
    <location>
        <position position="90"/>
    </location>
</feature>
<accession>A0ABW3DZ18</accession>